<evidence type="ECO:0000256" key="1">
    <source>
        <dbReference type="ARBA" id="ARBA00001698"/>
    </source>
</evidence>
<evidence type="ECO:0000256" key="2">
    <source>
        <dbReference type="ARBA" id="ARBA00004651"/>
    </source>
</evidence>
<comment type="catalytic activity">
    <reaction evidence="1 18">
        <text>a 1,2-diacyl-sn-glycero-3-phosphate + CTP + H(+) = a CDP-1,2-diacyl-sn-glycerol + diphosphate</text>
        <dbReference type="Rhea" id="RHEA:16229"/>
        <dbReference type="ChEBI" id="CHEBI:15378"/>
        <dbReference type="ChEBI" id="CHEBI:33019"/>
        <dbReference type="ChEBI" id="CHEBI:37563"/>
        <dbReference type="ChEBI" id="CHEBI:58332"/>
        <dbReference type="ChEBI" id="CHEBI:58608"/>
        <dbReference type="EC" id="2.7.7.41"/>
    </reaction>
</comment>
<keyword evidence="16" id="KW-0594">Phospholipid biosynthesis</keyword>
<keyword evidence="14" id="KW-0443">Lipid metabolism</keyword>
<evidence type="ECO:0000256" key="16">
    <source>
        <dbReference type="ARBA" id="ARBA00023209"/>
    </source>
</evidence>
<protein>
    <recommendedName>
        <fullName evidence="7 18">Phosphatidate cytidylyltransferase</fullName>
        <ecNumber evidence="6 18">2.7.7.41</ecNumber>
    </recommendedName>
</protein>
<dbReference type="InterPro" id="IPR000374">
    <property type="entry name" value="PC_trans"/>
</dbReference>
<comment type="pathway">
    <text evidence="4">Lipid metabolism.</text>
</comment>
<evidence type="ECO:0000256" key="5">
    <source>
        <dbReference type="ARBA" id="ARBA00010185"/>
    </source>
</evidence>
<accession>F2NQJ6</accession>
<evidence type="ECO:0000256" key="14">
    <source>
        <dbReference type="ARBA" id="ARBA00023098"/>
    </source>
</evidence>
<evidence type="ECO:0000256" key="15">
    <source>
        <dbReference type="ARBA" id="ARBA00023136"/>
    </source>
</evidence>
<proteinExistence type="inferred from homology"/>
<keyword evidence="11 18" id="KW-0812">Transmembrane</keyword>
<evidence type="ECO:0000313" key="21">
    <source>
        <dbReference type="Proteomes" id="UP000007030"/>
    </source>
</evidence>
<name>F2NQJ6_MARHT</name>
<dbReference type="EC" id="2.7.7.41" evidence="6 18"/>
<evidence type="ECO:0000256" key="6">
    <source>
        <dbReference type="ARBA" id="ARBA00012487"/>
    </source>
</evidence>
<feature type="transmembrane region" description="Helical" evidence="19">
    <location>
        <begin position="139"/>
        <end position="160"/>
    </location>
</feature>
<feature type="transmembrane region" description="Helical" evidence="19">
    <location>
        <begin position="12"/>
        <end position="41"/>
    </location>
</feature>
<feature type="transmembrane region" description="Helical" evidence="19">
    <location>
        <begin position="53"/>
        <end position="70"/>
    </location>
</feature>
<dbReference type="HOGENOM" id="CLU_037294_3_1_0"/>
<dbReference type="GO" id="GO:0005886">
    <property type="term" value="C:plasma membrane"/>
    <property type="evidence" value="ECO:0007669"/>
    <property type="project" value="UniProtKB-SubCell"/>
</dbReference>
<evidence type="ECO:0000256" key="8">
    <source>
        <dbReference type="ARBA" id="ARBA00022475"/>
    </source>
</evidence>
<dbReference type="STRING" id="869210.Marky_1194"/>
<evidence type="ECO:0000256" key="12">
    <source>
        <dbReference type="ARBA" id="ARBA00022695"/>
    </source>
</evidence>
<sequence>MESLSARVLSGALGLVGLFVVLWAGLPLVVPGLVFVLWLGTAELNAMLRRREVTLNLGLLRWGGVLMLVASMPQLHALYPQIPWREVALGLVLFSAFSYELVQGGNIHRFAFSVMAFLYLPWTLGYFLLLRYAPDGNLGLWTLTLPLVATFATDIGAYFIGRAFGRHKLAPTISPNKTIEGSVGGVLASIGALLGYTSLVKGVFPFGWVELLLVSLLLSLAAQLGDLTESMLKRYCGVKDSGEFLPGHGGLLDRMDSLLFSVPLTYYLWVIFA</sequence>
<dbReference type="eggNOG" id="COG4589">
    <property type="taxonomic scope" value="Bacteria"/>
</dbReference>
<evidence type="ECO:0000256" key="3">
    <source>
        <dbReference type="ARBA" id="ARBA00005119"/>
    </source>
</evidence>
<keyword evidence="21" id="KW-1185">Reference proteome</keyword>
<gene>
    <name evidence="20" type="ordered locus">Marky_1194</name>
</gene>
<dbReference type="UniPathway" id="UPA00557">
    <property type="reaction ID" value="UER00614"/>
</dbReference>
<keyword evidence="8" id="KW-1003">Cell membrane</keyword>
<evidence type="ECO:0000256" key="7">
    <source>
        <dbReference type="ARBA" id="ARBA00019373"/>
    </source>
</evidence>
<keyword evidence="12 18" id="KW-0548">Nucleotidyltransferase</keyword>
<feature type="transmembrane region" description="Helical" evidence="19">
    <location>
        <begin position="114"/>
        <end position="133"/>
    </location>
</feature>
<evidence type="ECO:0000256" key="17">
    <source>
        <dbReference type="ARBA" id="ARBA00023264"/>
    </source>
</evidence>
<dbReference type="PROSITE" id="PS01315">
    <property type="entry name" value="CDS"/>
    <property type="match status" value="1"/>
</dbReference>
<organism evidence="20 21">
    <name type="scientific">Marinithermus hydrothermalis (strain DSM 14884 / JCM 11576 / T1)</name>
    <dbReference type="NCBI Taxonomy" id="869210"/>
    <lineage>
        <taxon>Bacteria</taxon>
        <taxon>Thermotogati</taxon>
        <taxon>Deinococcota</taxon>
        <taxon>Deinococci</taxon>
        <taxon>Thermales</taxon>
        <taxon>Thermaceae</taxon>
        <taxon>Marinithermus</taxon>
    </lineage>
</organism>
<evidence type="ECO:0000256" key="19">
    <source>
        <dbReference type="SAM" id="Phobius"/>
    </source>
</evidence>
<dbReference type="GO" id="GO:0016024">
    <property type="term" value="P:CDP-diacylglycerol biosynthetic process"/>
    <property type="evidence" value="ECO:0007669"/>
    <property type="project" value="UniProtKB-UniPathway"/>
</dbReference>
<keyword evidence="17" id="KW-1208">Phospholipid metabolism</keyword>
<dbReference type="RefSeq" id="WP_013703981.1">
    <property type="nucleotide sequence ID" value="NC_015387.1"/>
</dbReference>
<evidence type="ECO:0000256" key="11">
    <source>
        <dbReference type="ARBA" id="ARBA00022692"/>
    </source>
</evidence>
<keyword evidence="9" id="KW-0444">Lipid biosynthesis</keyword>
<dbReference type="AlphaFoldDB" id="F2NQJ6"/>
<dbReference type="Pfam" id="PF01148">
    <property type="entry name" value="CTP_transf_1"/>
    <property type="match status" value="1"/>
</dbReference>
<dbReference type="PANTHER" id="PTHR46382:SF1">
    <property type="entry name" value="PHOSPHATIDATE CYTIDYLYLTRANSFERASE"/>
    <property type="match status" value="1"/>
</dbReference>
<dbReference type="EMBL" id="CP002630">
    <property type="protein sequence ID" value="AEB11934.1"/>
    <property type="molecule type" value="Genomic_DNA"/>
</dbReference>
<reference evidence="20 21" key="1">
    <citation type="journal article" date="2012" name="Stand. Genomic Sci.">
        <title>Complete genome sequence of the aerobic, heterotroph Marinithermus hydrothermalis type strain (T1(T)) from a deep-sea hydrothermal vent chimney.</title>
        <authorList>
            <person name="Copeland A."/>
            <person name="Gu W."/>
            <person name="Yasawong M."/>
            <person name="Lapidus A."/>
            <person name="Lucas S."/>
            <person name="Deshpande S."/>
            <person name="Pagani I."/>
            <person name="Tapia R."/>
            <person name="Cheng J.F."/>
            <person name="Goodwin L.A."/>
            <person name="Pitluck S."/>
            <person name="Liolios K."/>
            <person name="Ivanova N."/>
            <person name="Mavromatis K."/>
            <person name="Mikhailova N."/>
            <person name="Pati A."/>
            <person name="Chen A."/>
            <person name="Palaniappan K."/>
            <person name="Land M."/>
            <person name="Pan C."/>
            <person name="Brambilla E.M."/>
            <person name="Rohde M."/>
            <person name="Tindall B.J."/>
            <person name="Sikorski J."/>
            <person name="Goker M."/>
            <person name="Detter J.C."/>
            <person name="Bristow J."/>
            <person name="Eisen J.A."/>
            <person name="Markowitz V."/>
            <person name="Hugenholtz P."/>
            <person name="Kyrpides N.C."/>
            <person name="Klenk H.P."/>
            <person name="Woyke T."/>
        </authorList>
    </citation>
    <scope>NUCLEOTIDE SEQUENCE [LARGE SCALE GENOMIC DNA]</scope>
    <source>
        <strain evidence="21">DSM 14884 / JCM 11576 / T1</strain>
    </source>
</reference>
<evidence type="ECO:0000313" key="20">
    <source>
        <dbReference type="EMBL" id="AEB11934.1"/>
    </source>
</evidence>
<evidence type="ECO:0000256" key="10">
    <source>
        <dbReference type="ARBA" id="ARBA00022679"/>
    </source>
</evidence>
<dbReference type="GO" id="GO:0004605">
    <property type="term" value="F:phosphatidate cytidylyltransferase activity"/>
    <property type="evidence" value="ECO:0007669"/>
    <property type="project" value="UniProtKB-EC"/>
</dbReference>
<evidence type="ECO:0000256" key="13">
    <source>
        <dbReference type="ARBA" id="ARBA00022989"/>
    </source>
</evidence>
<feature type="transmembrane region" description="Helical" evidence="19">
    <location>
        <begin position="181"/>
        <end position="200"/>
    </location>
</feature>
<dbReference type="Proteomes" id="UP000007030">
    <property type="component" value="Chromosome"/>
</dbReference>
<comment type="pathway">
    <text evidence="3 18">Phospholipid metabolism; CDP-diacylglycerol biosynthesis; CDP-diacylglycerol from sn-glycerol 3-phosphate: step 3/3.</text>
</comment>
<keyword evidence="15 19" id="KW-0472">Membrane</keyword>
<feature type="transmembrane region" description="Helical" evidence="19">
    <location>
        <begin position="82"/>
        <end position="102"/>
    </location>
</feature>
<keyword evidence="13 19" id="KW-1133">Transmembrane helix</keyword>
<comment type="subcellular location">
    <subcellularLocation>
        <location evidence="2">Cell membrane</location>
        <topology evidence="2">Multi-pass membrane protein</topology>
    </subcellularLocation>
</comment>
<comment type="similarity">
    <text evidence="5 18">Belongs to the CDS family.</text>
</comment>
<dbReference type="PANTHER" id="PTHR46382">
    <property type="entry name" value="PHOSPHATIDATE CYTIDYLYLTRANSFERASE"/>
    <property type="match status" value="1"/>
</dbReference>
<evidence type="ECO:0000256" key="9">
    <source>
        <dbReference type="ARBA" id="ARBA00022516"/>
    </source>
</evidence>
<keyword evidence="10 18" id="KW-0808">Transferase</keyword>
<feature type="transmembrane region" description="Helical" evidence="19">
    <location>
        <begin position="206"/>
        <end position="225"/>
    </location>
</feature>
<evidence type="ECO:0000256" key="4">
    <source>
        <dbReference type="ARBA" id="ARBA00005189"/>
    </source>
</evidence>
<dbReference type="KEGG" id="mhd:Marky_1194"/>
<evidence type="ECO:0000256" key="18">
    <source>
        <dbReference type="RuleBase" id="RU003938"/>
    </source>
</evidence>
<dbReference type="OrthoDB" id="9799199at2"/>